<gene>
    <name evidence="2" type="ORF">K432DRAFT_384051</name>
</gene>
<evidence type="ECO:0000313" key="3">
    <source>
        <dbReference type="Proteomes" id="UP000250266"/>
    </source>
</evidence>
<accession>A0A8E2JDN7</accession>
<feature type="compositionally biased region" description="Pro residues" evidence="1">
    <location>
        <begin position="74"/>
        <end position="84"/>
    </location>
</feature>
<proteinExistence type="predicted"/>
<evidence type="ECO:0000313" key="2">
    <source>
        <dbReference type="EMBL" id="OCK78214.1"/>
    </source>
</evidence>
<feature type="compositionally biased region" description="Polar residues" evidence="1">
    <location>
        <begin position="20"/>
        <end position="30"/>
    </location>
</feature>
<dbReference type="Proteomes" id="UP000250266">
    <property type="component" value="Unassembled WGS sequence"/>
</dbReference>
<reference evidence="2 3" key="1">
    <citation type="journal article" date="2016" name="Nat. Commun.">
        <title>Ectomycorrhizal ecology is imprinted in the genome of the dominant symbiotic fungus Cenococcum geophilum.</title>
        <authorList>
            <consortium name="DOE Joint Genome Institute"/>
            <person name="Peter M."/>
            <person name="Kohler A."/>
            <person name="Ohm R.A."/>
            <person name="Kuo A."/>
            <person name="Krutzmann J."/>
            <person name="Morin E."/>
            <person name="Arend M."/>
            <person name="Barry K.W."/>
            <person name="Binder M."/>
            <person name="Choi C."/>
            <person name="Clum A."/>
            <person name="Copeland A."/>
            <person name="Grisel N."/>
            <person name="Haridas S."/>
            <person name="Kipfer T."/>
            <person name="LaButti K."/>
            <person name="Lindquist E."/>
            <person name="Lipzen A."/>
            <person name="Maire R."/>
            <person name="Meier B."/>
            <person name="Mihaltcheva S."/>
            <person name="Molinier V."/>
            <person name="Murat C."/>
            <person name="Poggeler S."/>
            <person name="Quandt C.A."/>
            <person name="Sperisen C."/>
            <person name="Tritt A."/>
            <person name="Tisserant E."/>
            <person name="Crous P.W."/>
            <person name="Henrissat B."/>
            <person name="Nehls U."/>
            <person name="Egli S."/>
            <person name="Spatafora J.W."/>
            <person name="Grigoriev I.V."/>
            <person name="Martin F.M."/>
        </authorList>
    </citation>
    <scope>NUCLEOTIDE SEQUENCE [LARGE SCALE GENOMIC DNA]</scope>
    <source>
        <strain evidence="2 3">CBS 459.81</strain>
    </source>
</reference>
<dbReference type="EMBL" id="KV745074">
    <property type="protein sequence ID" value="OCK78214.1"/>
    <property type="molecule type" value="Genomic_DNA"/>
</dbReference>
<feature type="region of interest" description="Disordered" evidence="1">
    <location>
        <begin position="48"/>
        <end position="84"/>
    </location>
</feature>
<name>A0A8E2JDN7_9PEZI</name>
<protein>
    <submittedName>
        <fullName evidence="2">Uncharacterized protein</fullName>
    </submittedName>
</protein>
<keyword evidence="3" id="KW-1185">Reference proteome</keyword>
<dbReference type="AlphaFoldDB" id="A0A8E2JDN7"/>
<organism evidence="2 3">
    <name type="scientific">Lepidopterella palustris CBS 459.81</name>
    <dbReference type="NCBI Taxonomy" id="1314670"/>
    <lineage>
        <taxon>Eukaryota</taxon>
        <taxon>Fungi</taxon>
        <taxon>Dikarya</taxon>
        <taxon>Ascomycota</taxon>
        <taxon>Pezizomycotina</taxon>
        <taxon>Dothideomycetes</taxon>
        <taxon>Pleosporomycetidae</taxon>
        <taxon>Mytilinidiales</taxon>
        <taxon>Argynnaceae</taxon>
        <taxon>Lepidopterella</taxon>
    </lineage>
</organism>
<feature type="region of interest" description="Disordered" evidence="1">
    <location>
        <begin position="1"/>
        <end position="30"/>
    </location>
</feature>
<sequence>MSTIPLKPSHYPPFPSPSSQKPNPSYHQQPSVYLYSASRCHSYYRSHCQYSTPRPPKQHPQEATSPLPQAYPAISPPLPASLPL</sequence>
<evidence type="ECO:0000256" key="1">
    <source>
        <dbReference type="SAM" id="MobiDB-lite"/>
    </source>
</evidence>